<name>A0A381RF70_9ZZZZ</name>
<dbReference type="InterPro" id="IPR016155">
    <property type="entry name" value="Mopterin_synth/thiamin_S_b"/>
</dbReference>
<dbReference type="InterPro" id="IPR044672">
    <property type="entry name" value="MOCS2A"/>
</dbReference>
<dbReference type="Gene3D" id="3.10.20.30">
    <property type="match status" value="1"/>
</dbReference>
<reference evidence="2" key="1">
    <citation type="submission" date="2018-05" db="EMBL/GenBank/DDBJ databases">
        <authorList>
            <person name="Lanie J.A."/>
            <person name="Ng W.-L."/>
            <person name="Kazmierczak K.M."/>
            <person name="Andrzejewski T.M."/>
            <person name="Davidsen T.M."/>
            <person name="Wayne K.J."/>
            <person name="Tettelin H."/>
            <person name="Glass J.I."/>
            <person name="Rusch D."/>
            <person name="Podicherti R."/>
            <person name="Tsui H.-C.T."/>
            <person name="Winkler M.E."/>
        </authorList>
    </citation>
    <scope>NUCLEOTIDE SEQUENCE</scope>
</reference>
<dbReference type="SUPFAM" id="SSF54285">
    <property type="entry name" value="MoaD/ThiS"/>
    <property type="match status" value="1"/>
</dbReference>
<sequence>MELNIRLFALYRERAGGDTVVVTVQDGATVADLTDEIRRQIPNLAPPEVKIVVAVNTDYAGSDIILQPGDDVCLIPPVSGG</sequence>
<dbReference type="GO" id="GO:0000166">
    <property type="term" value="F:nucleotide binding"/>
    <property type="evidence" value="ECO:0007669"/>
    <property type="project" value="UniProtKB-KW"/>
</dbReference>
<evidence type="ECO:0008006" key="3">
    <source>
        <dbReference type="Google" id="ProtNLM"/>
    </source>
</evidence>
<dbReference type="PANTHER" id="PTHR33359">
    <property type="entry name" value="MOLYBDOPTERIN SYNTHASE SULFUR CARRIER SUBUNIT"/>
    <property type="match status" value="1"/>
</dbReference>
<evidence type="ECO:0000313" key="2">
    <source>
        <dbReference type="EMBL" id="SUZ89529.1"/>
    </source>
</evidence>
<dbReference type="InterPro" id="IPR012675">
    <property type="entry name" value="Beta-grasp_dom_sf"/>
</dbReference>
<organism evidence="2">
    <name type="scientific">marine metagenome</name>
    <dbReference type="NCBI Taxonomy" id="408172"/>
    <lineage>
        <taxon>unclassified sequences</taxon>
        <taxon>metagenomes</taxon>
        <taxon>ecological metagenomes</taxon>
    </lineage>
</organism>
<dbReference type="GO" id="GO:0006777">
    <property type="term" value="P:Mo-molybdopterin cofactor biosynthetic process"/>
    <property type="evidence" value="ECO:0007669"/>
    <property type="project" value="InterPro"/>
</dbReference>
<protein>
    <recommendedName>
        <fullName evidence="3">Molybdopterin synthase sulfur carrier subunit</fullName>
    </recommendedName>
</protein>
<proteinExistence type="predicted"/>
<gene>
    <name evidence="2" type="ORF">METZ01_LOCUS42383</name>
</gene>
<dbReference type="InterPro" id="IPR003749">
    <property type="entry name" value="ThiS/MoaD-like"/>
</dbReference>
<dbReference type="GO" id="GO:1990133">
    <property type="term" value="C:molybdopterin adenylyltransferase complex"/>
    <property type="evidence" value="ECO:0007669"/>
    <property type="project" value="TreeGrafter"/>
</dbReference>
<accession>A0A381RF70</accession>
<dbReference type="EMBL" id="UINC01001820">
    <property type="protein sequence ID" value="SUZ89529.1"/>
    <property type="molecule type" value="Genomic_DNA"/>
</dbReference>
<keyword evidence="1" id="KW-0547">Nucleotide-binding</keyword>
<dbReference type="CDD" id="cd00754">
    <property type="entry name" value="Ubl_MoaD"/>
    <property type="match status" value="1"/>
</dbReference>
<dbReference type="AlphaFoldDB" id="A0A381RF70"/>
<evidence type="ECO:0000256" key="1">
    <source>
        <dbReference type="ARBA" id="ARBA00022741"/>
    </source>
</evidence>
<dbReference type="PANTHER" id="PTHR33359:SF1">
    <property type="entry name" value="MOLYBDOPTERIN SYNTHASE SULFUR CARRIER SUBUNIT"/>
    <property type="match status" value="1"/>
</dbReference>
<dbReference type="UniPathway" id="UPA00344"/>
<dbReference type="Pfam" id="PF02597">
    <property type="entry name" value="ThiS"/>
    <property type="match status" value="1"/>
</dbReference>